<dbReference type="Proteomes" id="UP000005239">
    <property type="component" value="Unassembled WGS sequence"/>
</dbReference>
<organism evidence="13 14">
    <name type="scientific">Pristionchus pacificus</name>
    <name type="common">Parasitic nematode worm</name>
    <dbReference type="NCBI Taxonomy" id="54126"/>
    <lineage>
        <taxon>Eukaryota</taxon>
        <taxon>Metazoa</taxon>
        <taxon>Ecdysozoa</taxon>
        <taxon>Nematoda</taxon>
        <taxon>Chromadorea</taxon>
        <taxon>Rhabditida</taxon>
        <taxon>Rhabditina</taxon>
        <taxon>Diplogasteromorpha</taxon>
        <taxon>Diplogasteroidea</taxon>
        <taxon>Neodiplogasteridae</taxon>
        <taxon>Pristionchus</taxon>
    </lineage>
</organism>
<dbReference type="InterPro" id="IPR024641">
    <property type="entry name" value="HRS_helical"/>
</dbReference>
<evidence type="ECO:0000256" key="9">
    <source>
        <dbReference type="SAM" id="Coils"/>
    </source>
</evidence>
<feature type="compositionally biased region" description="Basic and acidic residues" evidence="10">
    <location>
        <begin position="233"/>
        <end position="242"/>
    </location>
</feature>
<feature type="domain" description="FYVE-type" evidence="11">
    <location>
        <begin position="166"/>
        <end position="226"/>
    </location>
</feature>
<dbReference type="PROSITE" id="PS50178">
    <property type="entry name" value="ZF_FYVE"/>
    <property type="match status" value="1"/>
</dbReference>
<evidence type="ECO:0000256" key="5">
    <source>
        <dbReference type="ARBA" id="ARBA00022723"/>
    </source>
</evidence>
<dbReference type="AlphaFoldDB" id="A0A8R1YD47"/>
<dbReference type="GO" id="GO:0031623">
    <property type="term" value="P:receptor internalization"/>
    <property type="evidence" value="ECO:0000318"/>
    <property type="project" value="GO_Central"/>
</dbReference>
<dbReference type="CDD" id="cd15720">
    <property type="entry name" value="FYVE_Hrs"/>
    <property type="match status" value="1"/>
</dbReference>
<reference evidence="14" key="1">
    <citation type="journal article" date="2008" name="Nat. Genet.">
        <title>The Pristionchus pacificus genome provides a unique perspective on nematode lifestyle and parasitism.</title>
        <authorList>
            <person name="Dieterich C."/>
            <person name="Clifton S.W."/>
            <person name="Schuster L.N."/>
            <person name="Chinwalla A."/>
            <person name="Delehaunty K."/>
            <person name="Dinkelacker I."/>
            <person name="Fulton L."/>
            <person name="Fulton R."/>
            <person name="Godfrey J."/>
            <person name="Minx P."/>
            <person name="Mitreva M."/>
            <person name="Roeseler W."/>
            <person name="Tian H."/>
            <person name="Witte H."/>
            <person name="Yang S.P."/>
            <person name="Wilson R.K."/>
            <person name="Sommer R.J."/>
        </authorList>
    </citation>
    <scope>NUCLEOTIDE SEQUENCE [LARGE SCALE GENOMIC DNA]</scope>
    <source>
        <strain evidence="14">PS312</strain>
    </source>
</reference>
<evidence type="ECO:0000259" key="11">
    <source>
        <dbReference type="PROSITE" id="PS50178"/>
    </source>
</evidence>
<gene>
    <name evidence="13" type="primary">WBGene00105253</name>
</gene>
<keyword evidence="7" id="KW-0862">Zinc</keyword>
<dbReference type="PANTHER" id="PTHR46275:SF1">
    <property type="entry name" value="HEPATOCYTE GROWTH FACTOR-REGULATED TYROSINE KINASE SUBSTRATE"/>
    <property type="match status" value="1"/>
</dbReference>
<feature type="region of interest" description="Disordered" evidence="10">
    <location>
        <begin position="542"/>
        <end position="697"/>
    </location>
</feature>
<evidence type="ECO:0000256" key="7">
    <source>
        <dbReference type="ARBA" id="ARBA00022833"/>
    </source>
</evidence>
<dbReference type="InterPro" id="IPR017455">
    <property type="entry name" value="Znf_FYVE-rel"/>
</dbReference>
<dbReference type="SMART" id="SM00288">
    <property type="entry name" value="VHS"/>
    <property type="match status" value="1"/>
</dbReference>
<evidence type="ECO:0000256" key="3">
    <source>
        <dbReference type="ARBA" id="ARBA00022490"/>
    </source>
</evidence>
<feature type="region of interest" description="Disordered" evidence="10">
    <location>
        <begin position="365"/>
        <end position="386"/>
    </location>
</feature>
<dbReference type="PROSITE" id="PS50330">
    <property type="entry name" value="UIM"/>
    <property type="match status" value="1"/>
</dbReference>
<evidence type="ECO:0000256" key="4">
    <source>
        <dbReference type="ARBA" id="ARBA00022553"/>
    </source>
</evidence>
<reference evidence="13" key="2">
    <citation type="submission" date="2022-06" db="UniProtKB">
        <authorList>
            <consortium name="EnsemblMetazoa"/>
        </authorList>
    </citation>
    <scope>IDENTIFICATION</scope>
    <source>
        <strain evidence="13">PS312</strain>
    </source>
</reference>
<dbReference type="GO" id="GO:0043130">
    <property type="term" value="F:ubiquitin binding"/>
    <property type="evidence" value="ECO:0000318"/>
    <property type="project" value="GO_Central"/>
</dbReference>
<dbReference type="FunFam" id="3.30.40.10:FF:000105">
    <property type="entry name" value="WD repeat and FYVE domain-containing protein 2"/>
    <property type="match status" value="1"/>
</dbReference>
<dbReference type="PANTHER" id="PTHR46275">
    <property type="entry name" value="HEPATOCYTE GROWTH FACTOR-REGULATED TYROSINE KINASE SUBSTRATE"/>
    <property type="match status" value="1"/>
</dbReference>
<dbReference type="InterPro" id="IPR008942">
    <property type="entry name" value="ENTH_VHS"/>
</dbReference>
<keyword evidence="4" id="KW-0597">Phosphoprotein</keyword>
<keyword evidence="6 8" id="KW-0863">Zinc-finger</keyword>
<dbReference type="SUPFAM" id="SSF48464">
    <property type="entry name" value="ENTH/VHS domain"/>
    <property type="match status" value="1"/>
</dbReference>
<protein>
    <recommendedName>
        <fullName evidence="2">Hepatocyte growth factor-regulated tyrosine kinase substrate</fullName>
    </recommendedName>
</protein>
<dbReference type="PROSITE" id="PS50179">
    <property type="entry name" value="VHS"/>
    <property type="match status" value="1"/>
</dbReference>
<dbReference type="Gene3D" id="3.30.40.10">
    <property type="entry name" value="Zinc/RING finger domain, C3HC4 (zinc finger)"/>
    <property type="match status" value="1"/>
</dbReference>
<feature type="coiled-coil region" evidence="9">
    <location>
        <begin position="462"/>
        <end position="507"/>
    </location>
</feature>
<evidence type="ECO:0000256" key="6">
    <source>
        <dbReference type="ARBA" id="ARBA00022771"/>
    </source>
</evidence>
<dbReference type="Pfam" id="PF01363">
    <property type="entry name" value="FYVE"/>
    <property type="match status" value="1"/>
</dbReference>
<dbReference type="InterPro" id="IPR011011">
    <property type="entry name" value="Znf_FYVE_PHD"/>
</dbReference>
<keyword evidence="9" id="KW-0175">Coiled coil</keyword>
<dbReference type="Pfam" id="PF12210">
    <property type="entry name" value="Hrs_helical"/>
    <property type="match status" value="1"/>
</dbReference>
<dbReference type="InterPro" id="IPR003903">
    <property type="entry name" value="UIM_dom"/>
</dbReference>
<proteinExistence type="predicted"/>
<keyword evidence="5" id="KW-0479">Metal-binding</keyword>
<keyword evidence="3" id="KW-0963">Cytoplasm</keyword>
<dbReference type="EnsemblMetazoa" id="PPA15699.1">
    <property type="protein sequence ID" value="PPA15699.1"/>
    <property type="gene ID" value="WBGene00105253"/>
</dbReference>
<dbReference type="SUPFAM" id="SSF57903">
    <property type="entry name" value="FYVE/PHD zinc finger"/>
    <property type="match status" value="1"/>
</dbReference>
<dbReference type="GO" id="GO:0035091">
    <property type="term" value="F:phosphatidylinositol binding"/>
    <property type="evidence" value="ECO:0007669"/>
    <property type="project" value="InterPro"/>
</dbReference>
<dbReference type="Pfam" id="PF00790">
    <property type="entry name" value="VHS"/>
    <property type="match status" value="1"/>
</dbReference>
<dbReference type="GO" id="GO:0032456">
    <property type="term" value="P:endocytic recycling"/>
    <property type="evidence" value="ECO:0000318"/>
    <property type="project" value="GO_Central"/>
</dbReference>
<dbReference type="InterPro" id="IPR017073">
    <property type="entry name" value="HGS/VPS27"/>
</dbReference>
<feature type="compositionally biased region" description="Polar residues" evidence="10">
    <location>
        <begin position="611"/>
        <end position="651"/>
    </location>
</feature>
<dbReference type="Gene3D" id="1.20.5.1940">
    <property type="match status" value="1"/>
</dbReference>
<evidence type="ECO:0000259" key="12">
    <source>
        <dbReference type="PROSITE" id="PS50179"/>
    </source>
</evidence>
<accession>A0A8R1YD47</accession>
<feature type="compositionally biased region" description="Low complexity" evidence="10">
    <location>
        <begin position="666"/>
        <end position="675"/>
    </location>
</feature>
<dbReference type="SMART" id="SM00064">
    <property type="entry name" value="FYVE"/>
    <property type="match status" value="1"/>
</dbReference>
<dbReference type="GO" id="GO:0008270">
    <property type="term" value="F:zinc ion binding"/>
    <property type="evidence" value="ECO:0007669"/>
    <property type="project" value="UniProtKB-KW"/>
</dbReference>
<dbReference type="PIRSF" id="PIRSF036956">
    <property type="entry name" value="Hrs_Vps27"/>
    <property type="match status" value="1"/>
</dbReference>
<dbReference type="GO" id="GO:0005769">
    <property type="term" value="C:early endosome"/>
    <property type="evidence" value="ECO:0000318"/>
    <property type="project" value="GO_Central"/>
</dbReference>
<dbReference type="CDD" id="cd03569">
    <property type="entry name" value="VHS_Hrs"/>
    <property type="match status" value="1"/>
</dbReference>
<name>A0A8R1YD47_PRIPA</name>
<keyword evidence="14" id="KW-1185">Reference proteome</keyword>
<evidence type="ECO:0000256" key="10">
    <source>
        <dbReference type="SAM" id="MobiDB-lite"/>
    </source>
</evidence>
<dbReference type="InterPro" id="IPR000306">
    <property type="entry name" value="Znf_FYVE"/>
</dbReference>
<dbReference type="InterPro" id="IPR002014">
    <property type="entry name" value="VHS_dom"/>
</dbReference>
<feature type="region of interest" description="Disordered" evidence="10">
    <location>
        <begin position="226"/>
        <end position="251"/>
    </location>
</feature>
<feature type="compositionally biased region" description="Polar residues" evidence="10">
    <location>
        <begin position="687"/>
        <end position="697"/>
    </location>
</feature>
<feature type="compositionally biased region" description="Low complexity" evidence="10">
    <location>
        <begin position="583"/>
        <end position="597"/>
    </location>
</feature>
<feature type="domain" description="VHS" evidence="12">
    <location>
        <begin position="22"/>
        <end position="149"/>
    </location>
</feature>
<dbReference type="InterPro" id="IPR013083">
    <property type="entry name" value="Znf_RING/FYVE/PHD"/>
</dbReference>
<dbReference type="Gene3D" id="1.25.40.90">
    <property type="match status" value="1"/>
</dbReference>
<evidence type="ECO:0000256" key="8">
    <source>
        <dbReference type="PROSITE-ProRule" id="PRU00091"/>
    </source>
</evidence>
<feature type="compositionally biased region" description="Polar residues" evidence="10">
    <location>
        <begin position="568"/>
        <end position="580"/>
    </location>
</feature>
<evidence type="ECO:0000256" key="1">
    <source>
        <dbReference type="ARBA" id="ARBA00004496"/>
    </source>
</evidence>
<sequence length="697" mass="78194">CRLFGWKSADMAKRFDKSLDKATDPTLLEPNWDAILDCVDQIRAGEVSAKHAVTGIRKKLVSENPHSILHALLVLDACVKNCGSKVHTEIATKEFMGEYRDLVQHKSESVKDKSLEMLQCWAMAFRAQPAYKIIVDTHNLLELSGFSFPSLKDPETMYIAQVAPEWVDGDNCFRCRAEFGLITRKHHCRACGQIFCGTCSSKEMELPLLGIEKNVRVCDSCYEKGPNAGRNTSPKDDPKTKQNTEAAAAKARELKEREEEELQLAIAISQSEAEAKERERKMYTIYNGDTMNGTRADDNSSIAPSESLGYRGTAPSMADNELGVANDDPLAKYLNRDYWEKKTEDNTIKKIEEWKISAPVVTVPPLSESGSRKDSMPSFNLPPTPTVMGDDQAATETIQFCDQVKEQVTMMDSRIRSNVARGRSIINDSAILPLFEKLTNWHGEVLARMAKLDEDRAHLESLQDHLAHIGEARQAMDALREEHGRRMREEEEERRRQKQAVMSYKLEMMRAKKHEMLMNQRHAALERFQQNEMMHRMGGYGMGGGGGAPQGIPPQYGQYQQPPPSHPSMYQGQPQPYNGDQSGGVQQMQQGHAQMGGMTNGPHGMAYGMQSIPSHPQMEQQQTIHPSHQQYHMSQSDQSMVAPVTQDQSMAPSHLQYAPIPQPDQSLHSLSSTHLQYTPAPVAPPQEEQSNLLISFD</sequence>
<evidence type="ECO:0000313" key="13">
    <source>
        <dbReference type="EnsemblMetazoa" id="PPA15699.1"/>
    </source>
</evidence>
<dbReference type="OrthoDB" id="957735at2759"/>
<evidence type="ECO:0000313" key="14">
    <source>
        <dbReference type="Proteomes" id="UP000005239"/>
    </source>
</evidence>
<comment type="subcellular location">
    <subcellularLocation>
        <location evidence="1">Cytoplasm</location>
    </subcellularLocation>
</comment>
<evidence type="ECO:0000256" key="2">
    <source>
        <dbReference type="ARBA" id="ARBA00015450"/>
    </source>
</evidence>